<protein>
    <recommendedName>
        <fullName evidence="9">Imidazole glycerol phosphate synthase subunit HisF</fullName>
        <ecNumber evidence="9">4.3.2.10</ecNumber>
    </recommendedName>
    <alternativeName>
        <fullName evidence="9">IGP synthase cyclase subunit</fullName>
    </alternativeName>
    <alternativeName>
        <fullName evidence="9">IGP synthase subunit HisF</fullName>
    </alternativeName>
    <alternativeName>
        <fullName evidence="9">ImGP synthase subunit HisF</fullName>
        <shortName evidence="9">IGPS subunit HisF</shortName>
    </alternativeName>
</protein>
<accession>A0ABY5INW7</accession>
<evidence type="ECO:0000256" key="7">
    <source>
        <dbReference type="ARBA" id="ARBA00025475"/>
    </source>
</evidence>
<gene>
    <name evidence="9 11" type="primary">hisF</name>
    <name evidence="11" type="ORF">NOX80_12950</name>
</gene>
<comment type="subunit">
    <text evidence="3 9">Heterodimer of HisH and HisF.</text>
</comment>
<evidence type="ECO:0000256" key="6">
    <source>
        <dbReference type="ARBA" id="ARBA00023239"/>
    </source>
</evidence>
<keyword evidence="4 9" id="KW-0028">Amino-acid biosynthesis</keyword>
<dbReference type="CDD" id="cd04731">
    <property type="entry name" value="HisF"/>
    <property type="match status" value="1"/>
</dbReference>
<comment type="similarity">
    <text evidence="2 9 10">Belongs to the HisA/HisF family.</text>
</comment>
<comment type="subcellular location">
    <subcellularLocation>
        <location evidence="9">Cytoplasm</location>
    </subcellularLocation>
</comment>
<dbReference type="EMBL" id="CP101751">
    <property type="protein sequence ID" value="UUC44536.1"/>
    <property type="molecule type" value="Genomic_DNA"/>
</dbReference>
<evidence type="ECO:0000256" key="10">
    <source>
        <dbReference type="RuleBase" id="RU003657"/>
    </source>
</evidence>
<keyword evidence="6 9" id="KW-0456">Lyase</keyword>
<evidence type="ECO:0000256" key="1">
    <source>
        <dbReference type="ARBA" id="ARBA00005091"/>
    </source>
</evidence>
<name>A0ABY5INW7_9FLAO</name>
<evidence type="ECO:0000313" key="11">
    <source>
        <dbReference type="EMBL" id="UUC44536.1"/>
    </source>
</evidence>
<evidence type="ECO:0000256" key="2">
    <source>
        <dbReference type="ARBA" id="ARBA00009667"/>
    </source>
</evidence>
<evidence type="ECO:0000313" key="12">
    <source>
        <dbReference type="Proteomes" id="UP001059844"/>
    </source>
</evidence>
<dbReference type="InterPro" id="IPR011060">
    <property type="entry name" value="RibuloseP-bd_barrel"/>
</dbReference>
<dbReference type="RefSeq" id="WP_256550214.1">
    <property type="nucleotide sequence ID" value="NZ_CP101751.1"/>
</dbReference>
<dbReference type="InterPro" id="IPR004651">
    <property type="entry name" value="HisF"/>
</dbReference>
<dbReference type="InterPro" id="IPR006062">
    <property type="entry name" value="His_biosynth"/>
</dbReference>
<sequence length="251" mass="27253">MITKRIIPCLDIQNGRTVKGVQFKALKDAGDPVELARKYADEGADELVFLDITATEEKRQTLVTLVRNVAAAINIPFTVGGGVRTVADAELLLQNGADKVAVNSAALENPELIADLAKRFGSQCIVAAIDAKPIQDKWKVFRMGGKWETEWELLDWSRKVTENGAGEILFTAIDQDGRKNGFANEMLAILSQTVNVPIIASGGAGKITDFITVFKEGKADAALAASVFHYNEITIPLLKKALSNYNIPVRL</sequence>
<comment type="function">
    <text evidence="7 9">IGPS catalyzes the conversion of PRFAR and glutamine to IGP, AICAR and glutamate. The HisF subunit catalyzes the cyclization activity that produces IGP and AICAR from PRFAR using the ammonia provided by the HisH subunit.</text>
</comment>
<evidence type="ECO:0000256" key="3">
    <source>
        <dbReference type="ARBA" id="ARBA00011152"/>
    </source>
</evidence>
<dbReference type="PANTHER" id="PTHR21235">
    <property type="entry name" value="IMIDAZOLE GLYCEROL PHOSPHATE SYNTHASE SUBUNIT HISF/H IGP SYNTHASE SUBUNIT HISF/H"/>
    <property type="match status" value="1"/>
</dbReference>
<dbReference type="SUPFAM" id="SSF51366">
    <property type="entry name" value="Ribulose-phoshate binding barrel"/>
    <property type="match status" value="1"/>
</dbReference>
<dbReference type="Proteomes" id="UP001059844">
    <property type="component" value="Chromosome"/>
</dbReference>
<keyword evidence="12" id="KW-1185">Reference proteome</keyword>
<evidence type="ECO:0000256" key="8">
    <source>
        <dbReference type="ARBA" id="ARBA00047838"/>
    </source>
</evidence>
<feature type="active site" evidence="9">
    <location>
        <position position="11"/>
    </location>
</feature>
<keyword evidence="5 9" id="KW-0368">Histidine biosynthesis</keyword>
<keyword evidence="9" id="KW-0963">Cytoplasm</keyword>
<dbReference type="InterPro" id="IPR050064">
    <property type="entry name" value="IGPS_HisA/HisF"/>
</dbReference>
<comment type="pathway">
    <text evidence="1 9">Amino-acid biosynthesis; L-histidine biosynthesis; L-histidine from 5-phospho-alpha-D-ribose 1-diphosphate: step 5/9.</text>
</comment>
<dbReference type="HAMAP" id="MF_01013">
    <property type="entry name" value="HisF"/>
    <property type="match status" value="1"/>
</dbReference>
<feature type="active site" evidence="9">
    <location>
        <position position="130"/>
    </location>
</feature>
<evidence type="ECO:0000256" key="9">
    <source>
        <dbReference type="HAMAP-Rule" id="MF_01013"/>
    </source>
</evidence>
<comment type="catalytic activity">
    <reaction evidence="8 9">
        <text>5-[(5-phospho-1-deoxy-D-ribulos-1-ylimino)methylamino]-1-(5-phospho-beta-D-ribosyl)imidazole-4-carboxamide + L-glutamine = D-erythro-1-(imidazol-4-yl)glycerol 3-phosphate + 5-amino-1-(5-phospho-beta-D-ribosyl)imidazole-4-carboxamide + L-glutamate + H(+)</text>
        <dbReference type="Rhea" id="RHEA:24793"/>
        <dbReference type="ChEBI" id="CHEBI:15378"/>
        <dbReference type="ChEBI" id="CHEBI:29985"/>
        <dbReference type="ChEBI" id="CHEBI:58278"/>
        <dbReference type="ChEBI" id="CHEBI:58359"/>
        <dbReference type="ChEBI" id="CHEBI:58475"/>
        <dbReference type="ChEBI" id="CHEBI:58525"/>
        <dbReference type="EC" id="4.3.2.10"/>
    </reaction>
</comment>
<proteinExistence type="inferred from homology"/>
<dbReference type="Gene3D" id="3.20.20.70">
    <property type="entry name" value="Aldolase class I"/>
    <property type="match status" value="1"/>
</dbReference>
<evidence type="ECO:0000256" key="5">
    <source>
        <dbReference type="ARBA" id="ARBA00023102"/>
    </source>
</evidence>
<dbReference type="EC" id="4.3.2.10" evidence="9"/>
<dbReference type="GO" id="GO:0016829">
    <property type="term" value="F:lyase activity"/>
    <property type="evidence" value="ECO:0007669"/>
    <property type="project" value="UniProtKB-KW"/>
</dbReference>
<dbReference type="PANTHER" id="PTHR21235:SF2">
    <property type="entry name" value="IMIDAZOLE GLYCEROL PHOSPHATE SYNTHASE HISHF"/>
    <property type="match status" value="1"/>
</dbReference>
<reference evidence="11" key="1">
    <citation type="submission" date="2022-07" db="EMBL/GenBank/DDBJ databases">
        <title>Isolation, identification, and degradation of a PFOSA degrading strain from sewage treatment plant.</title>
        <authorList>
            <person name="Zhang L."/>
            <person name="Huo Y."/>
        </authorList>
    </citation>
    <scope>NUCLEOTIDE SEQUENCE</scope>
    <source>
        <strain evidence="11">C1</strain>
    </source>
</reference>
<organism evidence="11 12">
    <name type="scientific">Flavobacterium cerinum</name>
    <dbReference type="NCBI Taxonomy" id="2502784"/>
    <lineage>
        <taxon>Bacteria</taxon>
        <taxon>Pseudomonadati</taxon>
        <taxon>Bacteroidota</taxon>
        <taxon>Flavobacteriia</taxon>
        <taxon>Flavobacteriales</taxon>
        <taxon>Flavobacteriaceae</taxon>
        <taxon>Flavobacterium</taxon>
    </lineage>
</organism>
<dbReference type="Pfam" id="PF00977">
    <property type="entry name" value="His_biosynth"/>
    <property type="match status" value="1"/>
</dbReference>
<dbReference type="InterPro" id="IPR013785">
    <property type="entry name" value="Aldolase_TIM"/>
</dbReference>
<evidence type="ECO:0000256" key="4">
    <source>
        <dbReference type="ARBA" id="ARBA00022605"/>
    </source>
</evidence>
<dbReference type="NCBIfam" id="TIGR00735">
    <property type="entry name" value="hisF"/>
    <property type="match status" value="1"/>
</dbReference>